<name>A0A1B6DIP9_9HEMI</name>
<dbReference type="PANTHER" id="PTHR45936">
    <property type="entry name" value="TRNA-DIHYDROURIDINE(20) SYNTHASE [NAD(P)+]-LIKE"/>
    <property type="match status" value="1"/>
</dbReference>
<dbReference type="AlphaFoldDB" id="A0A1B6DIP9"/>
<dbReference type="Pfam" id="PF01207">
    <property type="entry name" value="Dus"/>
    <property type="match status" value="1"/>
</dbReference>
<evidence type="ECO:0000259" key="1">
    <source>
        <dbReference type="Pfam" id="PF01207"/>
    </source>
</evidence>
<dbReference type="GO" id="GO:0005737">
    <property type="term" value="C:cytoplasm"/>
    <property type="evidence" value="ECO:0007669"/>
    <property type="project" value="TreeGrafter"/>
</dbReference>
<dbReference type="GO" id="GO:0017150">
    <property type="term" value="F:tRNA dihydrouridine synthase activity"/>
    <property type="evidence" value="ECO:0007669"/>
    <property type="project" value="TreeGrafter"/>
</dbReference>
<sequence>MKLVYSNKTILAPMVRIGTLPMRLLCLDYGADIVYCEELIDWKLLRSERKINDVLGTVDFVDKTDGTIVFRTCEREKDRVVLQMGTCDPERALKAAKLVENDVAAVDINMGCPKEFSIKGGMGVALLSDPSKAQSILRTLVNGLQCPVTCKIRVFPDCSETINLCKGLEDCGIKAIGVHGRTKQERPQHSNRNDMIKAIANALTIPVIANGGSKEIECFEDIDKFRRATGCSSVMIARSAEWNCSIFRKQGKLPLDEVIISYLHYAIDYDNSPSNTKYCVQNMLRELQDTPRGRLFLETQTLEQICDIWKIGDYCRQKQNEYRTKGLKGRVDVIPMEAKRLKIDTDVNHLHCAFLRSLYPKDTDLPKTKLLIWTRIQGWKQPSYKTIQLDKLFQSMVIVNGIKYGSTYWEKNKRWAEQGAAIVCLCLNNVIDINTLRKNGSIAAVSHCSLWYMNFEKQS</sequence>
<dbReference type="CDD" id="cd02801">
    <property type="entry name" value="DUS_like_FMN"/>
    <property type="match status" value="1"/>
</dbReference>
<evidence type="ECO:0000313" key="2">
    <source>
        <dbReference type="EMBL" id="JAS25532.1"/>
    </source>
</evidence>
<dbReference type="InterPro" id="IPR035587">
    <property type="entry name" value="DUS-like_FMN-bd"/>
</dbReference>
<accession>A0A1B6DIP9</accession>
<dbReference type="InterPro" id="IPR052582">
    <property type="entry name" value="tRNA-DUS-like"/>
</dbReference>
<dbReference type="PANTHER" id="PTHR45936:SF1">
    <property type="entry name" value="TRNA-DIHYDROURIDINE(20) SYNTHASE [NAD(P)+]-LIKE"/>
    <property type="match status" value="1"/>
</dbReference>
<organism evidence="2">
    <name type="scientific">Clastoptera arizonana</name>
    <name type="common">Arizona spittle bug</name>
    <dbReference type="NCBI Taxonomy" id="38151"/>
    <lineage>
        <taxon>Eukaryota</taxon>
        <taxon>Metazoa</taxon>
        <taxon>Ecdysozoa</taxon>
        <taxon>Arthropoda</taxon>
        <taxon>Hexapoda</taxon>
        <taxon>Insecta</taxon>
        <taxon>Pterygota</taxon>
        <taxon>Neoptera</taxon>
        <taxon>Paraneoptera</taxon>
        <taxon>Hemiptera</taxon>
        <taxon>Auchenorrhyncha</taxon>
        <taxon>Cercopoidea</taxon>
        <taxon>Clastopteridae</taxon>
        <taxon>Clastoptera</taxon>
    </lineage>
</organism>
<dbReference type="InterPro" id="IPR013785">
    <property type="entry name" value="Aldolase_TIM"/>
</dbReference>
<feature type="domain" description="DUS-like FMN-binding" evidence="1">
    <location>
        <begin position="10"/>
        <end position="252"/>
    </location>
</feature>
<dbReference type="Gene3D" id="3.20.20.70">
    <property type="entry name" value="Aldolase class I"/>
    <property type="match status" value="1"/>
</dbReference>
<proteinExistence type="predicted"/>
<protein>
    <recommendedName>
        <fullName evidence="1">DUS-like FMN-binding domain-containing protein</fullName>
    </recommendedName>
</protein>
<dbReference type="InterPro" id="IPR044463">
    <property type="entry name" value="DUS2_DSRM"/>
</dbReference>
<dbReference type="Gene3D" id="3.30.160.20">
    <property type="match status" value="1"/>
</dbReference>
<gene>
    <name evidence="2" type="ORF">g.14085</name>
</gene>
<dbReference type="GO" id="GO:0000049">
    <property type="term" value="F:tRNA binding"/>
    <property type="evidence" value="ECO:0007669"/>
    <property type="project" value="InterPro"/>
</dbReference>
<dbReference type="SUPFAM" id="SSF51395">
    <property type="entry name" value="FMN-linked oxidoreductases"/>
    <property type="match status" value="1"/>
</dbReference>
<dbReference type="EMBL" id="GEDC01011766">
    <property type="protein sequence ID" value="JAS25532.1"/>
    <property type="molecule type" value="Transcribed_RNA"/>
</dbReference>
<reference evidence="2" key="1">
    <citation type="submission" date="2015-12" db="EMBL/GenBank/DDBJ databases">
        <title>De novo transcriptome assembly of four potential Pierce s Disease insect vectors from Arizona vineyards.</title>
        <authorList>
            <person name="Tassone E.E."/>
        </authorList>
    </citation>
    <scope>NUCLEOTIDE SEQUENCE</scope>
</reference>
<dbReference type="SUPFAM" id="SSF54768">
    <property type="entry name" value="dsRNA-binding domain-like"/>
    <property type="match status" value="1"/>
</dbReference>
<dbReference type="CDD" id="cd19871">
    <property type="entry name" value="DSRM_DUS2L"/>
    <property type="match status" value="1"/>
</dbReference>